<accession>A0A7J9EXS1</accession>
<keyword evidence="2" id="KW-1185">Reference proteome</keyword>
<name>A0A7J9EXS1_9ROSI</name>
<proteinExistence type="predicted"/>
<comment type="caution">
    <text evidence="1">The sequence shown here is derived from an EMBL/GenBank/DDBJ whole genome shotgun (WGS) entry which is preliminary data.</text>
</comment>
<dbReference type="EMBL" id="JABEZW010000010">
    <property type="protein sequence ID" value="MBA0777688.1"/>
    <property type="molecule type" value="Genomic_DNA"/>
</dbReference>
<dbReference type="AlphaFoldDB" id="A0A7J9EXS1"/>
<evidence type="ECO:0000313" key="2">
    <source>
        <dbReference type="Proteomes" id="UP000593568"/>
    </source>
</evidence>
<organism evidence="1 2">
    <name type="scientific">Gossypium trilobum</name>
    <dbReference type="NCBI Taxonomy" id="34281"/>
    <lineage>
        <taxon>Eukaryota</taxon>
        <taxon>Viridiplantae</taxon>
        <taxon>Streptophyta</taxon>
        <taxon>Embryophyta</taxon>
        <taxon>Tracheophyta</taxon>
        <taxon>Spermatophyta</taxon>
        <taxon>Magnoliopsida</taxon>
        <taxon>eudicotyledons</taxon>
        <taxon>Gunneridae</taxon>
        <taxon>Pentapetalae</taxon>
        <taxon>rosids</taxon>
        <taxon>malvids</taxon>
        <taxon>Malvales</taxon>
        <taxon>Malvaceae</taxon>
        <taxon>Malvoideae</taxon>
        <taxon>Gossypium</taxon>
    </lineage>
</organism>
<reference evidence="1 2" key="1">
    <citation type="journal article" date="2019" name="Genome Biol. Evol.">
        <title>Insights into the evolution of the New World diploid cottons (Gossypium, subgenus Houzingenia) based on genome sequencing.</title>
        <authorList>
            <person name="Grover C.E."/>
            <person name="Arick M.A. 2nd"/>
            <person name="Thrash A."/>
            <person name="Conover J.L."/>
            <person name="Sanders W.S."/>
            <person name="Peterson D.G."/>
            <person name="Frelichowski J.E."/>
            <person name="Scheffler J.A."/>
            <person name="Scheffler B.E."/>
            <person name="Wendel J.F."/>
        </authorList>
    </citation>
    <scope>NUCLEOTIDE SEQUENCE [LARGE SCALE GENOMIC DNA]</scope>
    <source>
        <strain evidence="1">8</strain>
        <tissue evidence="1">Leaf</tissue>
    </source>
</reference>
<protein>
    <submittedName>
        <fullName evidence="1">Uncharacterized protein</fullName>
    </submittedName>
</protein>
<evidence type="ECO:0000313" key="1">
    <source>
        <dbReference type="EMBL" id="MBA0777688.1"/>
    </source>
</evidence>
<gene>
    <name evidence="1" type="ORF">Gotri_005679</name>
</gene>
<dbReference type="Proteomes" id="UP000593568">
    <property type="component" value="Unassembled WGS sequence"/>
</dbReference>
<sequence>MDHKEKQPLECHLLGSYHSIVNISY</sequence>
<feature type="non-terminal residue" evidence="1">
    <location>
        <position position="25"/>
    </location>
</feature>